<dbReference type="SMART" id="SM00222">
    <property type="entry name" value="Sec7"/>
    <property type="match status" value="1"/>
</dbReference>
<keyword evidence="4" id="KW-0333">Golgi apparatus</keyword>
<feature type="compositionally biased region" description="Low complexity" evidence="5">
    <location>
        <begin position="2557"/>
        <end position="2570"/>
    </location>
</feature>
<gene>
    <name evidence="7" type="ORF">DPMN_181559</name>
</gene>
<dbReference type="InterPro" id="IPR023394">
    <property type="entry name" value="Sec7_C_sf"/>
</dbReference>
<dbReference type="GO" id="GO:0005085">
    <property type="term" value="F:guanyl-nucleotide exchange factor activity"/>
    <property type="evidence" value="ECO:0007669"/>
    <property type="project" value="InterPro"/>
</dbReference>
<dbReference type="FunFam" id="1.10.1000.11:FF:000007">
    <property type="entry name" value="Golgi-specific brefeldin A-resistance guanine nucleotide exchange factor 1"/>
    <property type="match status" value="1"/>
</dbReference>
<evidence type="ECO:0000259" key="6">
    <source>
        <dbReference type="PROSITE" id="PS50190"/>
    </source>
</evidence>
<evidence type="ECO:0000256" key="2">
    <source>
        <dbReference type="ARBA" id="ARBA00004399"/>
    </source>
</evidence>
<feature type="region of interest" description="Disordered" evidence="5">
    <location>
        <begin position="2419"/>
        <end position="2474"/>
    </location>
</feature>
<feature type="domain" description="SEC7" evidence="6">
    <location>
        <begin position="1380"/>
        <end position="1570"/>
    </location>
</feature>
<dbReference type="InterPro" id="IPR035999">
    <property type="entry name" value="Sec7_dom_sf"/>
</dbReference>
<feature type="compositionally biased region" description="Low complexity" evidence="5">
    <location>
        <begin position="2459"/>
        <end position="2470"/>
    </location>
</feature>
<feature type="region of interest" description="Disordered" evidence="5">
    <location>
        <begin position="1294"/>
        <end position="1323"/>
    </location>
</feature>
<dbReference type="InterPro" id="IPR056604">
    <property type="entry name" value="GBF1-like_TPR"/>
</dbReference>
<feature type="region of interest" description="Disordered" evidence="5">
    <location>
        <begin position="825"/>
        <end position="931"/>
    </location>
</feature>
<comment type="caution">
    <text evidence="7">The sequence shown here is derived from an EMBL/GenBank/DDBJ whole genome shotgun (WGS) entry which is preliminary data.</text>
</comment>
<feature type="region of interest" description="Disordered" evidence="5">
    <location>
        <begin position="2541"/>
        <end position="2589"/>
    </location>
</feature>
<reference evidence="7" key="1">
    <citation type="journal article" date="2019" name="bioRxiv">
        <title>The Genome of the Zebra Mussel, Dreissena polymorpha: A Resource for Invasive Species Research.</title>
        <authorList>
            <person name="McCartney M.A."/>
            <person name="Auch B."/>
            <person name="Kono T."/>
            <person name="Mallez S."/>
            <person name="Zhang Y."/>
            <person name="Obille A."/>
            <person name="Becker A."/>
            <person name="Abrahante J.E."/>
            <person name="Garbe J."/>
            <person name="Badalamenti J.P."/>
            <person name="Herman A."/>
            <person name="Mangelson H."/>
            <person name="Liachko I."/>
            <person name="Sullivan S."/>
            <person name="Sone E.D."/>
            <person name="Koren S."/>
            <person name="Silverstein K.A.T."/>
            <person name="Beckman K.B."/>
            <person name="Gohl D.M."/>
        </authorList>
    </citation>
    <scope>NUCLEOTIDE SEQUENCE</scope>
    <source>
        <strain evidence="7">Duluth1</strain>
        <tissue evidence="7">Whole animal</tissue>
    </source>
</reference>
<feature type="region of interest" description="Disordered" evidence="5">
    <location>
        <begin position="2123"/>
        <end position="2176"/>
    </location>
</feature>
<keyword evidence="3" id="KW-0813">Transport</keyword>
<feature type="compositionally biased region" description="Basic residues" evidence="5">
    <location>
        <begin position="2124"/>
        <end position="2146"/>
    </location>
</feature>
<reference evidence="7" key="2">
    <citation type="submission" date="2020-11" db="EMBL/GenBank/DDBJ databases">
        <authorList>
            <person name="McCartney M.A."/>
            <person name="Auch B."/>
            <person name="Kono T."/>
            <person name="Mallez S."/>
            <person name="Becker A."/>
            <person name="Gohl D.M."/>
            <person name="Silverstein K.A.T."/>
            <person name="Koren S."/>
            <person name="Bechman K.B."/>
            <person name="Herman A."/>
            <person name="Abrahante J.E."/>
            <person name="Garbe J."/>
        </authorList>
    </citation>
    <scope>NUCLEOTIDE SEQUENCE</scope>
    <source>
        <strain evidence="7">Duluth1</strain>
        <tissue evidence="7">Whole animal</tissue>
    </source>
</reference>
<evidence type="ECO:0000256" key="4">
    <source>
        <dbReference type="ARBA" id="ARBA00023034"/>
    </source>
</evidence>
<dbReference type="PROSITE" id="PS50190">
    <property type="entry name" value="SEC7"/>
    <property type="match status" value="1"/>
</dbReference>
<dbReference type="SUPFAM" id="SSF48425">
    <property type="entry name" value="Sec7 domain"/>
    <property type="match status" value="1"/>
</dbReference>
<feature type="compositionally biased region" description="Polar residues" evidence="5">
    <location>
        <begin position="859"/>
        <end position="871"/>
    </location>
</feature>
<evidence type="ECO:0000313" key="8">
    <source>
        <dbReference type="Proteomes" id="UP000828390"/>
    </source>
</evidence>
<dbReference type="InterPro" id="IPR000904">
    <property type="entry name" value="Sec7_dom"/>
</dbReference>
<dbReference type="Gene3D" id="1.10.220.20">
    <property type="match status" value="1"/>
</dbReference>
<feature type="compositionally biased region" description="Basic residues" evidence="5">
    <location>
        <begin position="840"/>
        <end position="855"/>
    </location>
</feature>
<dbReference type="GO" id="GO:0032012">
    <property type="term" value="P:regulation of ARF protein signal transduction"/>
    <property type="evidence" value="ECO:0007669"/>
    <property type="project" value="InterPro"/>
</dbReference>
<evidence type="ECO:0000256" key="5">
    <source>
        <dbReference type="SAM" id="MobiDB-lite"/>
    </source>
</evidence>
<dbReference type="Pfam" id="PF01369">
    <property type="entry name" value="Sec7"/>
    <property type="match status" value="1"/>
</dbReference>
<feature type="compositionally biased region" description="Polar residues" evidence="5">
    <location>
        <begin position="1046"/>
        <end position="1062"/>
    </location>
</feature>
<dbReference type="PANTHER" id="PTHR10663">
    <property type="entry name" value="GUANYL-NUCLEOTIDE EXCHANGE FACTOR"/>
    <property type="match status" value="1"/>
</dbReference>
<protein>
    <recommendedName>
        <fullName evidence="6">SEC7 domain-containing protein</fullName>
    </recommendedName>
</protein>
<evidence type="ECO:0000256" key="3">
    <source>
        <dbReference type="ARBA" id="ARBA00022448"/>
    </source>
</evidence>
<dbReference type="PANTHER" id="PTHR10663:SF388">
    <property type="entry name" value="GOLGI-SPECIFIC BREFELDIN A-RESISTANCE GUANINE NUCLEOTIDE EXCHANGE FACTOR 1"/>
    <property type="match status" value="1"/>
</dbReference>
<dbReference type="InterPro" id="IPR032691">
    <property type="entry name" value="Mon2/Sec7/BIG1-like_HUS"/>
</dbReference>
<dbReference type="GO" id="GO:0005794">
    <property type="term" value="C:Golgi apparatus"/>
    <property type="evidence" value="ECO:0007669"/>
    <property type="project" value="UniProtKB-SubCell"/>
</dbReference>
<accession>A0A9D4DDS1</accession>
<feature type="region of interest" description="Disordered" evidence="5">
    <location>
        <begin position="1996"/>
        <end position="2024"/>
    </location>
</feature>
<feature type="compositionally biased region" description="Basic and acidic residues" evidence="5">
    <location>
        <begin position="915"/>
        <end position="931"/>
    </location>
</feature>
<evidence type="ECO:0000313" key="7">
    <source>
        <dbReference type="EMBL" id="KAH3747138.1"/>
    </source>
</evidence>
<dbReference type="GO" id="GO:0016197">
    <property type="term" value="P:endosomal transport"/>
    <property type="evidence" value="ECO:0007669"/>
    <property type="project" value="UniProtKB-ARBA"/>
</dbReference>
<dbReference type="EMBL" id="JAIWYP010000010">
    <property type="protein sequence ID" value="KAH3747138.1"/>
    <property type="molecule type" value="Genomic_DNA"/>
</dbReference>
<dbReference type="Proteomes" id="UP000828390">
    <property type="component" value="Unassembled WGS sequence"/>
</dbReference>
<dbReference type="Gene3D" id="1.10.1000.11">
    <property type="entry name" value="Arf Nucleotide-binding Site Opener,domain 2"/>
    <property type="match status" value="1"/>
</dbReference>
<dbReference type="GO" id="GO:0010256">
    <property type="term" value="P:endomembrane system organization"/>
    <property type="evidence" value="ECO:0007669"/>
    <property type="project" value="UniProtKB-ARBA"/>
</dbReference>
<keyword evidence="8" id="KW-1185">Reference proteome</keyword>
<name>A0A9D4DDS1_DREPO</name>
<feature type="region of interest" description="Disordered" evidence="5">
    <location>
        <begin position="1022"/>
        <end position="1067"/>
    </location>
</feature>
<dbReference type="Pfam" id="PF12783">
    <property type="entry name" value="Sec7-like_HUS"/>
    <property type="match status" value="1"/>
</dbReference>
<dbReference type="CDD" id="cd00171">
    <property type="entry name" value="Sec7"/>
    <property type="match status" value="1"/>
</dbReference>
<dbReference type="GO" id="GO:0005793">
    <property type="term" value="C:endoplasmic reticulum-Golgi intermediate compartment"/>
    <property type="evidence" value="ECO:0007669"/>
    <property type="project" value="UniProtKB-SubCell"/>
</dbReference>
<proteinExistence type="predicted"/>
<organism evidence="7 8">
    <name type="scientific">Dreissena polymorpha</name>
    <name type="common">Zebra mussel</name>
    <name type="synonym">Mytilus polymorpha</name>
    <dbReference type="NCBI Taxonomy" id="45954"/>
    <lineage>
        <taxon>Eukaryota</taxon>
        <taxon>Metazoa</taxon>
        <taxon>Spiralia</taxon>
        <taxon>Lophotrochozoa</taxon>
        <taxon>Mollusca</taxon>
        <taxon>Bivalvia</taxon>
        <taxon>Autobranchia</taxon>
        <taxon>Heteroconchia</taxon>
        <taxon>Euheterodonta</taxon>
        <taxon>Imparidentia</taxon>
        <taxon>Neoheterodontei</taxon>
        <taxon>Myida</taxon>
        <taxon>Dreissenoidea</taxon>
        <taxon>Dreissenidae</taxon>
        <taxon>Dreissena</taxon>
    </lineage>
</organism>
<feature type="compositionally biased region" description="Polar residues" evidence="5">
    <location>
        <begin position="2001"/>
        <end position="2011"/>
    </location>
</feature>
<evidence type="ECO:0000256" key="1">
    <source>
        <dbReference type="ARBA" id="ARBA00004222"/>
    </source>
</evidence>
<sequence length="2589" mass="287960">MGSPSNGIYILQGEITLVVTAMRRSSRWSAHSQRDEDGDPLLSSFAQLKDVLNNITGNVNIRQFHIEPNTYLSPFLEVIRSEDTTGPITGLALTSINKFLSYGLVDPKRDVAAAAIENIADAVTHARFVGTDPGSDEVVLMKILHVLRTLLLCPAGVLLTNESVCEIMQSCFRICFEMRLSGFTAESDVSDECVQALQQKVTSLISFTAESDVSDECVQALQQKVMSLMKSDALQQKALQQKALQQKALQQKALQQKALQQKVMSLIKSDALQQKALQQKVTSLKKSDALQQKALQQKALQQKALQQKVMSLMKSDALQQKALQQKALQQKALQQKALQQKALQQKALQQKVMSLIKSDALQQKALQQKVMSLMKSDALQQKALQQKERSLIKSDISDKGVQALQQKALQQKALQQKALQQKALQQKALQQKALQQKALQQKVMSLIRKVTSLIKSNISDKESDVSDKCVPALEQKALQQKALQQKALQQKALQQKALQQKALQQKVMSLIKSDALQQKVMSLMKSDALQQKALQQKALQQKALQQKALQQKALQQKALQQKALQQKALQQKALQQKALQQKETSLIKSDISDKGVQALQQKALQQKALQQKALQQKVMSLMKSDALQQKALQQKTLQQKALQQKALEQKMMSLIKSVALQQKALQQKVTSLIRKVTSLIKSDALQQKALQQKALQQKALQQKALQQKALQQKVMSLIKSDALQQKALQQKVMSLIRKVTSLIKRDALQQKALQQKALQQKVMSLMRALQQKALQQKALQQKALQQKALQQKALQQKALQQKALQQKALQQKALQQKALQQKALQQKLKMRTGGVDQSRMSRRKKSPKLKQKKLKPSSGPHQSVDQTSVAGTETDDPGGVGGAGERGQACGDPASRGGQSVPSVGGGADEPTVPGRREGDTVSEGHDSGVEMRSREVVDPGVAYVEASRESICTTPLEGTTIIDIVKGFQDASDMESYNIHQEDSSLKVESLEGDDSLRRNISSTDFKEHISLAIPEEESLVRSASEVSLPVSQSDHGEEDPHSVTDCSGPTTDSNDASNTLNDERVNPRGVRFIPHQGNHPEDSAPLVPYGLPCVRELFRFLVSLTNPLDRHNTDVMIHMGLSLLTVALESGADNISQFASLIYLVKDDMCRYLFMLVQSERLSLSAAAVRVCFLLFESLRFHLKLQLEMYLTRLSEIITSDHPRITYEVRELALESMVQLWRIPGLVTELYLNYDCDLSCTNLFEDLTKLLSKNAFPVSGLFSTHLLSLDALLTVVDSIEQHCHSRILKATAKPSDEGSGMKSEGSEVMGSAEGQSHSGVKEDGLVGPSTNGFAMGTKVIQGNEASIDVGKTLKDGRKVPYIKPNRMKVTAELPGHDELTALKQRKRVYNTGTEYFNQKPGKGISYLQEQGLLADPLEPGEVVTFIRGNPKIDKKVLGEFITKRSNSQLLEAFVKSFHFEDLRIDEALRQYLEAFRLPGEAPVISMVMEHFADHWHKSNGEPFANADAAFTLSYAIIMLNVDQHNHNVKKQNIPMTFEQFKRNLSKTNGGEDFESEMLLEIYNAIKTEEIVMPSEHTGLVRENYLWKVMLKRAGTLDGVFRHAPTGAFDHDLFTLIWGPTVAALSFVFDKSSDEAIIAKAISGFRKCAMISAHYGMSDVFDNLVISLCKFTTLLSTAEAPENIPIQFGMNNKAQLAARTVFTLAHRHGDILREGWKNILDCMLQLYRAKLLPKSMIEVEDFIHPSGKICLVKEESQGTNQRSDTGVLSSFYSYFTMTESATSKGPTAEEAEATKVATRCIRECQLEQLIVDSKFLREESLHELIKALIFTSQGPEAHDSMGTNYDEDAAVFFFEQFITCILQNRDRVTPVWDSVKEHIYSLIVNAPHHTFMVERAVVGLLRISIRLLRREDIAPLVLSSAQILLMMKPQVVHSVSICQQVAYGLHEMLRTNAANIHQSVDWYHLFTLLEVVGAGVDPPPVLQVNSGVNLPEGLRDAEAQSDSEVSSRSGAVTGGDRDYNSDSEFEIRNRPSASHGEFEVRAIPENGSWMLVHKDEQYKRLPPVNQYSIELNEPIQCCDIRSMLKASETLSFLVRDAAHVTPLNFESCVHAIRSFAEASLNGGHRRKVSVPRNPRDRKSKHKTKKGGGNMKKSSSSPGHFHGNQGSDEEDEGHEMDAEMQTLSIQLLDLMHTLHTRASNIFMSWSEENKGTREPGARGDDGSESLWIKCWCPLLQGIARLCCDSRKQVRGQALTYLQRALLVHDLQTLSAIEWEACFNKILFPLLTKLLENINTQDPSGMEETRMRASTLLCKVFLQHLTPLLTLSTFTALWLTILDFMDKYMHADRGDLLAEAIPESLKNMLLVMDTAKIFQSSGGEVDSQLWRLTWDRISTFLPHLKDELFKPAEPEPIKLAMEREATPTPEAESSPLISGATTEQSSTQATDGNSEHQCDPPLRPTTTVTSRPSSPDNSFLATETELPIAAPYFLHTPLPILPSSGIIMTTLNEQTSTRNAAHGVDSTLRRSPSEPVLAPAVPLLLNPDLMKDGQPSARLESRTSSGRSTSPTHSPQHARDVPVANYPMNRVHDI</sequence>
<feature type="compositionally biased region" description="Polar residues" evidence="5">
    <location>
        <begin position="2430"/>
        <end position="2447"/>
    </location>
</feature>
<comment type="subcellular location">
    <subcellularLocation>
        <location evidence="2">Endoplasmic reticulum-Golgi intermediate compartment</location>
    </subcellularLocation>
    <subcellularLocation>
        <location evidence="1">Golgi apparatus</location>
        <location evidence="1">cis-Golgi network</location>
    </subcellularLocation>
</comment>
<dbReference type="Pfam" id="PF23325">
    <property type="entry name" value="TPR_28"/>
    <property type="match status" value="1"/>
</dbReference>